<name>A0A139L3N7_9BACE</name>
<gene>
    <name evidence="2" type="ORF">HMPREF2531_03235</name>
</gene>
<organism evidence="2">
    <name type="scientific">Bacteroides intestinalis</name>
    <dbReference type="NCBI Taxonomy" id="329854"/>
    <lineage>
        <taxon>Bacteria</taxon>
        <taxon>Pseudomonadati</taxon>
        <taxon>Bacteroidota</taxon>
        <taxon>Bacteroidia</taxon>
        <taxon>Bacteroidales</taxon>
        <taxon>Bacteroidaceae</taxon>
        <taxon>Bacteroides</taxon>
    </lineage>
</organism>
<proteinExistence type="predicted"/>
<dbReference type="Pfam" id="PF12099">
    <property type="entry name" value="DUF3575"/>
    <property type="match status" value="1"/>
</dbReference>
<dbReference type="Proteomes" id="UP000070319">
    <property type="component" value="Unassembled WGS sequence"/>
</dbReference>
<dbReference type="SUPFAM" id="SSF103515">
    <property type="entry name" value="Autotransporter"/>
    <property type="match status" value="1"/>
</dbReference>
<feature type="chain" id="PRO_5007487134" description="DUF3575 domain-containing protein" evidence="1">
    <location>
        <begin position="22"/>
        <end position="188"/>
    </location>
</feature>
<evidence type="ECO:0000313" key="2">
    <source>
        <dbReference type="EMBL" id="KXT46049.1"/>
    </source>
</evidence>
<dbReference type="InterPro" id="IPR021958">
    <property type="entry name" value="DUF3575"/>
</dbReference>
<reference evidence="2 3" key="1">
    <citation type="submission" date="2016-02" db="EMBL/GenBank/DDBJ databases">
        <authorList>
            <person name="Wen L."/>
            <person name="He K."/>
            <person name="Yang H."/>
        </authorList>
    </citation>
    <scope>NUCLEOTIDE SEQUENCE [LARGE SCALE GENOMIC DNA]</scope>
    <source>
        <strain evidence="2 3">KLE1704</strain>
    </source>
</reference>
<dbReference type="InterPro" id="IPR036709">
    <property type="entry name" value="Autotransporte_beta_dom_sf"/>
</dbReference>
<keyword evidence="1" id="KW-0732">Signal</keyword>
<sequence length="188" mass="21599">MMMRKFILFFFLWFQFGTLCAQVTVKTNLLGWGTASINGGIETKVSAKNTISLFGSINPFEFGNHKQWKHWLLQPEYRYWFCEPFYKGFIGVHTLGGEFNVAGIELPFDIFPELADYRFQGWMAGGGISFGYQWLLNRHWNLEASVGVGYLYVKYDKYPCASCGTRLDKGHKNYVGPTKAAVSLVYMF</sequence>
<dbReference type="PATRIC" id="fig|329854.7.peg.3304"/>
<dbReference type="EMBL" id="LTDF01000129">
    <property type="protein sequence ID" value="KXT46049.1"/>
    <property type="molecule type" value="Genomic_DNA"/>
</dbReference>
<dbReference type="AlphaFoldDB" id="A0A139L3N7"/>
<accession>A0A139L3N7</accession>
<evidence type="ECO:0000256" key="1">
    <source>
        <dbReference type="SAM" id="SignalP"/>
    </source>
</evidence>
<comment type="caution">
    <text evidence="2">The sequence shown here is derived from an EMBL/GenBank/DDBJ whole genome shotgun (WGS) entry which is preliminary data.</text>
</comment>
<evidence type="ECO:0000313" key="3">
    <source>
        <dbReference type="Proteomes" id="UP000070319"/>
    </source>
</evidence>
<feature type="signal peptide" evidence="1">
    <location>
        <begin position="1"/>
        <end position="21"/>
    </location>
</feature>
<evidence type="ECO:0008006" key="4">
    <source>
        <dbReference type="Google" id="ProtNLM"/>
    </source>
</evidence>
<protein>
    <recommendedName>
        <fullName evidence="4">DUF3575 domain-containing protein</fullName>
    </recommendedName>
</protein>
<dbReference type="RefSeq" id="WP_231864144.1">
    <property type="nucleotide sequence ID" value="NZ_KQ968722.1"/>
</dbReference>